<gene>
    <name evidence="1" type="ORF">CARN7_0020</name>
</gene>
<comment type="caution">
    <text evidence="1">The sequence shown here is derived from an EMBL/GenBank/DDBJ whole genome shotgun (WGS) entry which is preliminary data.</text>
</comment>
<organism evidence="1">
    <name type="scientific">mine drainage metagenome</name>
    <dbReference type="NCBI Taxonomy" id="410659"/>
    <lineage>
        <taxon>unclassified sequences</taxon>
        <taxon>metagenomes</taxon>
        <taxon>ecological metagenomes</taxon>
    </lineage>
</organism>
<proteinExistence type="predicted"/>
<dbReference type="AlphaFoldDB" id="E6QPX4"/>
<accession>E6QPX4</accession>
<dbReference type="EMBL" id="CABR01000025">
    <property type="protein sequence ID" value="CBI09295.1"/>
    <property type="molecule type" value="Genomic_DNA"/>
</dbReference>
<protein>
    <submittedName>
        <fullName evidence="1">Uncharacterized protein</fullName>
    </submittedName>
</protein>
<name>E6QPX4_9ZZZZ</name>
<reference evidence="1" key="1">
    <citation type="submission" date="2009-10" db="EMBL/GenBank/DDBJ databases">
        <title>Diversity of trophic interactions inside an arsenic-rich microbial ecosystem.</title>
        <authorList>
            <person name="Bertin P.N."/>
            <person name="Heinrich-Salmeron A."/>
            <person name="Pelletier E."/>
            <person name="Goulhen-Chollet F."/>
            <person name="Arsene-Ploetze F."/>
            <person name="Gallien S."/>
            <person name="Calteau A."/>
            <person name="Vallenet D."/>
            <person name="Casiot C."/>
            <person name="Chane-Woon-Ming B."/>
            <person name="Giloteaux L."/>
            <person name="Barakat M."/>
            <person name="Bonnefoy V."/>
            <person name="Bruneel O."/>
            <person name="Chandler M."/>
            <person name="Cleiss J."/>
            <person name="Duran R."/>
            <person name="Elbaz-Poulichet F."/>
            <person name="Fonknechten N."/>
            <person name="Lauga B."/>
            <person name="Mornico D."/>
            <person name="Ortet P."/>
            <person name="Schaeffer C."/>
            <person name="Siguier P."/>
            <person name="Alexander Thil Smith A."/>
            <person name="Van Dorsselaer A."/>
            <person name="Weissenbach J."/>
            <person name="Medigue C."/>
            <person name="Le Paslier D."/>
        </authorList>
    </citation>
    <scope>NUCLEOTIDE SEQUENCE</scope>
</reference>
<evidence type="ECO:0000313" key="1">
    <source>
        <dbReference type="EMBL" id="CBI09295.1"/>
    </source>
</evidence>
<sequence length="20" mass="2501">MATAQFHHFWRRVVMSIRAR</sequence>